<dbReference type="GO" id="GO:0005199">
    <property type="term" value="F:structural constituent of cell wall"/>
    <property type="evidence" value="ECO:0007669"/>
    <property type="project" value="InterPro"/>
</dbReference>
<feature type="region of interest" description="Disordered" evidence="7">
    <location>
        <begin position="27"/>
        <end position="154"/>
    </location>
</feature>
<dbReference type="GO" id="GO:0009277">
    <property type="term" value="C:fungal-type cell wall"/>
    <property type="evidence" value="ECO:0007669"/>
    <property type="project" value="InterPro"/>
</dbReference>
<dbReference type="Proteomes" id="UP000054549">
    <property type="component" value="Unassembled WGS sequence"/>
</dbReference>
<feature type="chain" id="PRO_5013984812" description="Hydrophobin" evidence="6">
    <location>
        <begin position="21"/>
        <end position="234"/>
    </location>
</feature>
<dbReference type="OrthoDB" id="4225815at2759"/>
<feature type="signal peptide" evidence="6">
    <location>
        <begin position="1"/>
        <end position="20"/>
    </location>
</feature>
<evidence type="ECO:0000256" key="4">
    <source>
        <dbReference type="ARBA" id="ARBA00022525"/>
    </source>
</evidence>
<sequence length="234" mass="24282">MRLTAVFAIFTAVAATSVAAHQTNAERLARGLPPNPPARRGASNTDSAEHHHPSGKPHHKHHGDGGDDKGDDGHDSYETNAQRLARGLPPNPPVRRGASNTDSAEHHHPSGKPHGDGDDSYDGTHVRRDASGTDSAEHHHPSGKPHKGHGGGDDDDKCKTGAIQCCNSVSNSANPVVKTIAGLVKAKLPTDNIPIGLGCSAIGEHSCSAKTVCCENNDYSGLIAIGCISIKISA</sequence>
<evidence type="ECO:0000256" key="2">
    <source>
        <dbReference type="ARBA" id="ARBA00010446"/>
    </source>
</evidence>
<evidence type="ECO:0000313" key="9">
    <source>
        <dbReference type="Proteomes" id="UP000054549"/>
    </source>
</evidence>
<feature type="compositionally biased region" description="Basic and acidic residues" evidence="7">
    <location>
        <begin position="63"/>
        <end position="77"/>
    </location>
</feature>
<keyword evidence="6" id="KW-0732">Signal</keyword>
<dbReference type="AlphaFoldDB" id="A0A0C2SS39"/>
<accession>A0A0C2SS39</accession>
<dbReference type="InParanoid" id="A0A0C2SS39"/>
<gene>
    <name evidence="8" type="ORF">M378DRAFT_178037</name>
</gene>
<keyword evidence="3 6" id="KW-0134">Cell wall</keyword>
<dbReference type="STRING" id="946122.A0A0C2SS39"/>
<dbReference type="InterPro" id="IPR001338">
    <property type="entry name" value="Class_I_Hydrophobin"/>
</dbReference>
<dbReference type="CDD" id="cd23507">
    <property type="entry name" value="hydrophobin_I"/>
    <property type="match status" value="1"/>
</dbReference>
<keyword evidence="5 6" id="KW-1015">Disulfide bond</keyword>
<reference evidence="8 9" key="1">
    <citation type="submission" date="2014-04" db="EMBL/GenBank/DDBJ databases">
        <title>Evolutionary Origins and Diversification of the Mycorrhizal Mutualists.</title>
        <authorList>
            <consortium name="DOE Joint Genome Institute"/>
            <consortium name="Mycorrhizal Genomics Consortium"/>
            <person name="Kohler A."/>
            <person name="Kuo A."/>
            <person name="Nagy L.G."/>
            <person name="Floudas D."/>
            <person name="Copeland A."/>
            <person name="Barry K.W."/>
            <person name="Cichocki N."/>
            <person name="Veneault-Fourrey C."/>
            <person name="LaButti K."/>
            <person name="Lindquist E.A."/>
            <person name="Lipzen A."/>
            <person name="Lundell T."/>
            <person name="Morin E."/>
            <person name="Murat C."/>
            <person name="Riley R."/>
            <person name="Ohm R."/>
            <person name="Sun H."/>
            <person name="Tunlid A."/>
            <person name="Henrissat B."/>
            <person name="Grigoriev I.V."/>
            <person name="Hibbett D.S."/>
            <person name="Martin F."/>
        </authorList>
    </citation>
    <scope>NUCLEOTIDE SEQUENCE [LARGE SCALE GENOMIC DNA]</scope>
    <source>
        <strain evidence="8 9">Koide BX008</strain>
    </source>
</reference>
<evidence type="ECO:0000256" key="7">
    <source>
        <dbReference type="SAM" id="MobiDB-lite"/>
    </source>
</evidence>
<organism evidence="8 9">
    <name type="scientific">Amanita muscaria (strain Koide BX008)</name>
    <dbReference type="NCBI Taxonomy" id="946122"/>
    <lineage>
        <taxon>Eukaryota</taxon>
        <taxon>Fungi</taxon>
        <taxon>Dikarya</taxon>
        <taxon>Basidiomycota</taxon>
        <taxon>Agaricomycotina</taxon>
        <taxon>Agaricomycetes</taxon>
        <taxon>Agaricomycetidae</taxon>
        <taxon>Agaricales</taxon>
        <taxon>Pluteineae</taxon>
        <taxon>Amanitaceae</taxon>
        <taxon>Amanita</taxon>
    </lineage>
</organism>
<dbReference type="Pfam" id="PF01185">
    <property type="entry name" value="Hydrophobin"/>
    <property type="match status" value="1"/>
</dbReference>
<dbReference type="HOGENOM" id="CLU_1184762_0_0_1"/>
<keyword evidence="4 6" id="KW-0964">Secreted</keyword>
<evidence type="ECO:0000256" key="6">
    <source>
        <dbReference type="RuleBase" id="RU365009"/>
    </source>
</evidence>
<keyword evidence="9" id="KW-1185">Reference proteome</keyword>
<proteinExistence type="inferred from homology"/>
<dbReference type="SMART" id="SM00075">
    <property type="entry name" value="HYDRO"/>
    <property type="match status" value="1"/>
</dbReference>
<evidence type="ECO:0000313" key="8">
    <source>
        <dbReference type="EMBL" id="KIL66125.1"/>
    </source>
</evidence>
<comment type="similarity">
    <text evidence="2 6">Belongs to the fungal hydrophobin family.</text>
</comment>
<feature type="compositionally biased region" description="Basic residues" evidence="7">
    <location>
        <begin position="53"/>
        <end position="62"/>
    </location>
</feature>
<evidence type="ECO:0000256" key="1">
    <source>
        <dbReference type="ARBA" id="ARBA00004191"/>
    </source>
</evidence>
<evidence type="ECO:0000256" key="3">
    <source>
        <dbReference type="ARBA" id="ARBA00022512"/>
    </source>
</evidence>
<evidence type="ECO:0000256" key="5">
    <source>
        <dbReference type="ARBA" id="ARBA00023157"/>
    </source>
</evidence>
<feature type="compositionally biased region" description="Basic and acidic residues" evidence="7">
    <location>
        <begin position="103"/>
        <end position="140"/>
    </location>
</feature>
<dbReference type="EMBL" id="KN818238">
    <property type="protein sequence ID" value="KIL66125.1"/>
    <property type="molecule type" value="Genomic_DNA"/>
</dbReference>
<protein>
    <recommendedName>
        <fullName evidence="6">Hydrophobin</fullName>
    </recommendedName>
</protein>
<name>A0A0C2SS39_AMAMK</name>
<comment type="subcellular location">
    <subcellularLocation>
        <location evidence="1 6">Secreted</location>
        <location evidence="1 6">Cell wall</location>
    </subcellularLocation>
</comment>